<dbReference type="PANTHER" id="PTHR43107">
    <property type="entry name" value="LONG-CHAIN FATTY ACID TRANSPORT PROTEIN"/>
    <property type="match status" value="1"/>
</dbReference>
<feature type="domain" description="AMP-dependent synthetase/ligase" evidence="8">
    <location>
        <begin position="69"/>
        <end position="424"/>
    </location>
</feature>
<reference evidence="10" key="1">
    <citation type="submission" date="2022-11" db="UniProtKB">
        <authorList>
            <consortium name="EnsemblMetazoa"/>
        </authorList>
    </citation>
    <scope>IDENTIFICATION</scope>
</reference>
<evidence type="ECO:0000256" key="2">
    <source>
        <dbReference type="ARBA" id="ARBA00022598"/>
    </source>
</evidence>
<dbReference type="InterPro" id="IPR045851">
    <property type="entry name" value="AMP-bd_C_sf"/>
</dbReference>
<dbReference type="Proteomes" id="UP000887568">
    <property type="component" value="Unplaced"/>
</dbReference>
<evidence type="ECO:0000256" key="3">
    <source>
        <dbReference type="ARBA" id="ARBA00022832"/>
    </source>
</evidence>
<comment type="catalytic activity">
    <reaction evidence="5">
        <text>a very long-chain fatty acid + ATP + CoA = a very long-chain fatty acyl-CoA + AMP + diphosphate</text>
        <dbReference type="Rhea" id="RHEA:54536"/>
        <dbReference type="ChEBI" id="CHEBI:30616"/>
        <dbReference type="ChEBI" id="CHEBI:33019"/>
        <dbReference type="ChEBI" id="CHEBI:57287"/>
        <dbReference type="ChEBI" id="CHEBI:58950"/>
        <dbReference type="ChEBI" id="CHEBI:138261"/>
        <dbReference type="ChEBI" id="CHEBI:456215"/>
    </reaction>
    <physiologicalReaction direction="left-to-right" evidence="5">
        <dbReference type="Rhea" id="RHEA:54537"/>
    </physiologicalReaction>
</comment>
<dbReference type="GO" id="GO:0044539">
    <property type="term" value="P:long-chain fatty acid import into cell"/>
    <property type="evidence" value="ECO:0007669"/>
    <property type="project" value="TreeGrafter"/>
</dbReference>
<comment type="similarity">
    <text evidence="1">Belongs to the ATP-dependent AMP-binding enzyme family.</text>
</comment>
<dbReference type="GO" id="GO:0005886">
    <property type="term" value="C:plasma membrane"/>
    <property type="evidence" value="ECO:0007669"/>
    <property type="project" value="TreeGrafter"/>
</dbReference>
<dbReference type="FunFam" id="3.30.300.30:FF:000002">
    <property type="entry name" value="Long-chain fatty acid transport protein 1"/>
    <property type="match status" value="1"/>
</dbReference>
<evidence type="ECO:0000256" key="4">
    <source>
        <dbReference type="ARBA" id="ARBA00026121"/>
    </source>
</evidence>
<proteinExistence type="inferred from homology"/>
<feature type="domain" description="AMP-binding enzyme C-terminal" evidence="9">
    <location>
        <begin position="512"/>
        <end position="588"/>
    </location>
</feature>
<evidence type="ECO:0000259" key="9">
    <source>
        <dbReference type="Pfam" id="PF13193"/>
    </source>
</evidence>
<dbReference type="InterPro" id="IPR000873">
    <property type="entry name" value="AMP-dep_synth/lig_dom"/>
</dbReference>
<evidence type="ECO:0000256" key="6">
    <source>
        <dbReference type="ARBA" id="ARBA00041297"/>
    </source>
</evidence>
<evidence type="ECO:0000256" key="1">
    <source>
        <dbReference type="ARBA" id="ARBA00006432"/>
    </source>
</evidence>
<dbReference type="EnsemblMetazoa" id="XM_038216884.1">
    <property type="protein sequence ID" value="XP_038072812.1"/>
    <property type="gene ID" value="LOC119741177"/>
</dbReference>
<dbReference type="Pfam" id="PF00501">
    <property type="entry name" value="AMP-binding"/>
    <property type="match status" value="1"/>
</dbReference>
<dbReference type="Gene3D" id="3.40.50.12780">
    <property type="entry name" value="N-terminal domain of ligase-like"/>
    <property type="match status" value="1"/>
</dbReference>
<keyword evidence="11" id="KW-1185">Reference proteome</keyword>
<evidence type="ECO:0000256" key="5">
    <source>
        <dbReference type="ARBA" id="ARBA00036527"/>
    </source>
</evidence>
<keyword evidence="3" id="KW-0276">Fatty acid metabolism</keyword>
<accession>A0A914BBK7</accession>
<dbReference type="EC" id="6.2.1.3" evidence="4"/>
<dbReference type="SUPFAM" id="SSF56801">
    <property type="entry name" value="Acetyl-CoA synthetase-like"/>
    <property type="match status" value="1"/>
</dbReference>
<keyword evidence="2" id="KW-0436">Ligase</keyword>
<evidence type="ECO:0000313" key="10">
    <source>
        <dbReference type="EnsemblMetazoa" id="XP_038072812.1"/>
    </source>
</evidence>
<sequence length="636" mass="71395">MPGPQIDYRRVARAAAATALGLPIVGAVYLRLKYGPTLADDIVKLYHSYQVLKRLQNLQKNNFFMVDFFELRAKETPDKPFLLYRDDSFTYGEVDGEGNKLARFMMSQGGLGCKDSAAILMLNDPGFIISWLAFSKLGVKTAFLNYNLKGRALLHCIKACKVKAIMCGKEPQLLEELETIMPDILDLGIKVWVLGEVSERPLSSGMTQVQTWNERSDPIPRSVRDGITANDVSVYIFTSGTTGFPKPAKLSHYRSCGGSAVMSMQAELEPSDIFYVTLPLYHSMAFGMGLMTTIFTGCTIALGTFSPKTYWDEVRKYRANVILYIGEICRYLLAQPLRPDDGKYEQTIKAAIGLGLRPDIWREFEKRFNVEQIYEMYGATECPFMSVNTEDKVGSVGRHGGFLKALSNVLEIVKCDIETAEPIRDANGKCILADPGETGLLVTKVDDLYHFDGYMADKKTNEKKLVRNVKKIGDVYFNSGDLMMADKEGYLYFRDRLGDTFRWKGENVATTEVAEMLSAFPAIAECNVYGVLVPGQEGRAGMAALKLSKDHNFDPKDLHDYITKVLPLYACPKFLRITEEISTTTTFKHKKVELAKEGFDLNVISDPLYFLDADKKTYVPLNNDVMRRILIGQARL</sequence>
<dbReference type="GO" id="GO:0005324">
    <property type="term" value="F:long-chain fatty acid transmembrane transporter activity"/>
    <property type="evidence" value="ECO:0007669"/>
    <property type="project" value="TreeGrafter"/>
</dbReference>
<dbReference type="GO" id="GO:0005789">
    <property type="term" value="C:endoplasmic reticulum membrane"/>
    <property type="evidence" value="ECO:0007669"/>
    <property type="project" value="TreeGrafter"/>
</dbReference>
<evidence type="ECO:0000259" key="8">
    <source>
        <dbReference type="Pfam" id="PF00501"/>
    </source>
</evidence>
<dbReference type="InterPro" id="IPR025110">
    <property type="entry name" value="AMP-bd_C"/>
</dbReference>
<dbReference type="PANTHER" id="PTHR43107:SF22">
    <property type="entry name" value="VERY LONG-CHAIN ACYL-COA SYNTHETASE"/>
    <property type="match status" value="1"/>
</dbReference>
<dbReference type="OrthoDB" id="288590at2759"/>
<name>A0A914BBK7_PATMI</name>
<keyword evidence="3" id="KW-0443">Lipid metabolism</keyword>
<protein>
    <recommendedName>
        <fullName evidence="4">long-chain-fatty-acid--CoA ligase</fullName>
        <ecNumber evidence="4">6.2.1.3</ecNumber>
    </recommendedName>
    <alternativeName>
        <fullName evidence="6">Long-chain-fatty-acid--CoA ligase</fullName>
    </alternativeName>
</protein>
<dbReference type="InterPro" id="IPR042099">
    <property type="entry name" value="ANL_N_sf"/>
</dbReference>
<dbReference type="GeneID" id="119741177"/>
<dbReference type="RefSeq" id="XP_038072812.1">
    <property type="nucleotide sequence ID" value="XM_038216884.1"/>
</dbReference>
<dbReference type="OMA" id="THCIRTS"/>
<dbReference type="Gene3D" id="3.30.300.30">
    <property type="match status" value="1"/>
</dbReference>
<comment type="catalytic activity">
    <reaction evidence="7">
        <text>tetracosanoate + ATP + CoA = tetracosanoyl-CoA + AMP + diphosphate</text>
        <dbReference type="Rhea" id="RHEA:33639"/>
        <dbReference type="ChEBI" id="CHEBI:30616"/>
        <dbReference type="ChEBI" id="CHEBI:31014"/>
        <dbReference type="ChEBI" id="CHEBI:33019"/>
        <dbReference type="ChEBI" id="CHEBI:57287"/>
        <dbReference type="ChEBI" id="CHEBI:65052"/>
        <dbReference type="ChEBI" id="CHEBI:456215"/>
    </reaction>
    <physiologicalReaction direction="left-to-right" evidence="7">
        <dbReference type="Rhea" id="RHEA:33640"/>
    </physiologicalReaction>
</comment>
<evidence type="ECO:0000256" key="7">
    <source>
        <dbReference type="ARBA" id="ARBA00048666"/>
    </source>
</evidence>
<dbReference type="Pfam" id="PF13193">
    <property type="entry name" value="AMP-binding_C"/>
    <property type="match status" value="1"/>
</dbReference>
<dbReference type="InterPro" id="IPR020845">
    <property type="entry name" value="AMP-binding_CS"/>
</dbReference>
<dbReference type="PROSITE" id="PS00455">
    <property type="entry name" value="AMP_BINDING"/>
    <property type="match status" value="1"/>
</dbReference>
<evidence type="ECO:0000313" key="11">
    <source>
        <dbReference type="Proteomes" id="UP000887568"/>
    </source>
</evidence>
<dbReference type="AlphaFoldDB" id="A0A914BBK7"/>
<dbReference type="GO" id="GO:0004467">
    <property type="term" value="F:long-chain fatty acid-CoA ligase activity"/>
    <property type="evidence" value="ECO:0007669"/>
    <property type="project" value="UniProtKB-EC"/>
</dbReference>
<organism evidence="10 11">
    <name type="scientific">Patiria miniata</name>
    <name type="common">Bat star</name>
    <name type="synonym">Asterina miniata</name>
    <dbReference type="NCBI Taxonomy" id="46514"/>
    <lineage>
        <taxon>Eukaryota</taxon>
        <taxon>Metazoa</taxon>
        <taxon>Echinodermata</taxon>
        <taxon>Eleutherozoa</taxon>
        <taxon>Asterozoa</taxon>
        <taxon>Asteroidea</taxon>
        <taxon>Valvatacea</taxon>
        <taxon>Valvatida</taxon>
        <taxon>Asterinidae</taxon>
        <taxon>Patiria</taxon>
    </lineage>
</organism>